<dbReference type="Proteomes" id="UP000176300">
    <property type="component" value="Unassembled WGS sequence"/>
</dbReference>
<dbReference type="AlphaFoldDB" id="A0A1F6NDP2"/>
<evidence type="ECO:0000313" key="2">
    <source>
        <dbReference type="Proteomes" id="UP000176300"/>
    </source>
</evidence>
<organism evidence="1 2">
    <name type="scientific">Candidatus Magasanikbacteria bacterium RIFOXYB1_FULL_40_15</name>
    <dbReference type="NCBI Taxonomy" id="1798697"/>
    <lineage>
        <taxon>Bacteria</taxon>
        <taxon>Candidatus Magasanikiibacteriota</taxon>
    </lineage>
</organism>
<accession>A0A1F6NDP2</accession>
<gene>
    <name evidence="1" type="ORF">A2373_04385</name>
</gene>
<sequence>MTFWYNIFKQKEEKMTFEELVQKVGIGLATVIQSERSGLTEEVLARLDNFQKWEEVFLESLPHSQLEITAHKKMGEFISSDEDLRKYQAYHPWITIYGHPSHKELRSPPEETPLFTLEQWSWIWRMNRYAHSNPELRYLAMRQMIALSET</sequence>
<dbReference type="EMBL" id="MFQS01000054">
    <property type="protein sequence ID" value="OGH81919.1"/>
    <property type="molecule type" value="Genomic_DNA"/>
</dbReference>
<name>A0A1F6NDP2_9BACT</name>
<comment type="caution">
    <text evidence="1">The sequence shown here is derived from an EMBL/GenBank/DDBJ whole genome shotgun (WGS) entry which is preliminary data.</text>
</comment>
<proteinExistence type="predicted"/>
<reference evidence="1 2" key="1">
    <citation type="journal article" date="2016" name="Nat. Commun.">
        <title>Thousands of microbial genomes shed light on interconnected biogeochemical processes in an aquifer system.</title>
        <authorList>
            <person name="Anantharaman K."/>
            <person name="Brown C.T."/>
            <person name="Hug L.A."/>
            <person name="Sharon I."/>
            <person name="Castelle C.J."/>
            <person name="Probst A.J."/>
            <person name="Thomas B.C."/>
            <person name="Singh A."/>
            <person name="Wilkins M.J."/>
            <person name="Karaoz U."/>
            <person name="Brodie E.L."/>
            <person name="Williams K.H."/>
            <person name="Hubbard S.S."/>
            <person name="Banfield J.F."/>
        </authorList>
    </citation>
    <scope>NUCLEOTIDE SEQUENCE [LARGE SCALE GENOMIC DNA]</scope>
</reference>
<protein>
    <submittedName>
        <fullName evidence="1">Uncharacterized protein</fullName>
    </submittedName>
</protein>
<evidence type="ECO:0000313" key="1">
    <source>
        <dbReference type="EMBL" id="OGH81919.1"/>
    </source>
</evidence>